<accession>A0ABW2SJZ9</accession>
<dbReference type="Gene3D" id="1.25.40.10">
    <property type="entry name" value="Tetratricopeptide repeat domain"/>
    <property type="match status" value="1"/>
</dbReference>
<gene>
    <name evidence="2" type="ORF">ACFQWG_02640</name>
</gene>
<dbReference type="RefSeq" id="WP_380971840.1">
    <property type="nucleotide sequence ID" value="NZ_JBHTEF010000001.1"/>
</dbReference>
<dbReference type="Proteomes" id="UP001596527">
    <property type="component" value="Unassembled WGS sequence"/>
</dbReference>
<evidence type="ECO:0000256" key="1">
    <source>
        <dbReference type="SAM" id="MobiDB-lite"/>
    </source>
</evidence>
<dbReference type="SUPFAM" id="SSF48452">
    <property type="entry name" value="TPR-like"/>
    <property type="match status" value="1"/>
</dbReference>
<dbReference type="InterPro" id="IPR011990">
    <property type="entry name" value="TPR-like_helical_dom_sf"/>
</dbReference>
<feature type="compositionally biased region" description="Basic and acidic residues" evidence="1">
    <location>
        <begin position="1"/>
        <end position="10"/>
    </location>
</feature>
<protein>
    <submittedName>
        <fullName evidence="2">Tetratricopeptide repeat protein</fullName>
    </submittedName>
</protein>
<feature type="region of interest" description="Disordered" evidence="1">
    <location>
        <begin position="1"/>
        <end position="23"/>
    </location>
</feature>
<organism evidence="2 3">
    <name type="scientific">Schaalia naturae</name>
    <dbReference type="NCBI Taxonomy" id="635203"/>
    <lineage>
        <taxon>Bacteria</taxon>
        <taxon>Bacillati</taxon>
        <taxon>Actinomycetota</taxon>
        <taxon>Actinomycetes</taxon>
        <taxon>Actinomycetales</taxon>
        <taxon>Actinomycetaceae</taxon>
        <taxon>Schaalia</taxon>
    </lineage>
</organism>
<evidence type="ECO:0000313" key="2">
    <source>
        <dbReference type="EMBL" id="MFC7580119.1"/>
    </source>
</evidence>
<evidence type="ECO:0000313" key="3">
    <source>
        <dbReference type="Proteomes" id="UP001596527"/>
    </source>
</evidence>
<reference evidence="3" key="1">
    <citation type="journal article" date="2019" name="Int. J. Syst. Evol. Microbiol.">
        <title>The Global Catalogue of Microorganisms (GCM) 10K type strain sequencing project: providing services to taxonomists for standard genome sequencing and annotation.</title>
        <authorList>
            <consortium name="The Broad Institute Genomics Platform"/>
            <consortium name="The Broad Institute Genome Sequencing Center for Infectious Disease"/>
            <person name="Wu L."/>
            <person name="Ma J."/>
        </authorList>
    </citation>
    <scope>NUCLEOTIDE SEQUENCE [LARGE SCALE GENOMIC DNA]</scope>
    <source>
        <strain evidence="3">CCUG 56698</strain>
    </source>
</reference>
<sequence length="330" mass="36655">MSGAETDRSGIRTAAEPMTKDQRSGLAAALRAADRGDLRRAVDGVTEMLGCGNLGPAASMHARKLLIEWLEALDRFDECRQTATEGVADLRARLGAAHELTLVMRHSELYWMCVTGYDEVARDRFPVLIRDIERALGRTSQLAWAARTNSAMPLKRGGDFAGAARVYRRLLRDMGEVLEDTDVIVLTTRDNLAEALACDGRYEESTTLYEALLADLVASCPSGDRRVLRLRDEIASNVFCMGDHARARELWSVLAEDCRRHLGECAPETARQRTLQIALSIQDGDDAAVARWCRVLLDNLPSDFTDEDAEGFRILLRESRERLDRSDGTA</sequence>
<proteinExistence type="predicted"/>
<comment type="caution">
    <text evidence="2">The sequence shown here is derived from an EMBL/GenBank/DDBJ whole genome shotgun (WGS) entry which is preliminary data.</text>
</comment>
<keyword evidence="3" id="KW-1185">Reference proteome</keyword>
<dbReference type="EMBL" id="JBHTEF010000001">
    <property type="protein sequence ID" value="MFC7580119.1"/>
    <property type="molecule type" value="Genomic_DNA"/>
</dbReference>
<name>A0ABW2SJZ9_9ACTO</name>